<dbReference type="EMBL" id="BMNW01000065">
    <property type="protein sequence ID" value="GGM33037.1"/>
    <property type="molecule type" value="Genomic_DNA"/>
</dbReference>
<evidence type="ECO:0000313" key="2">
    <source>
        <dbReference type="Proteomes" id="UP000616499"/>
    </source>
</evidence>
<sequence length="66" mass="7225">MPTAVLFVQNLTFSDAAWAAPETYYDAKHFLRNDIYADQNNGPKASYRGASRALQSKAAEIASSGR</sequence>
<dbReference type="Proteomes" id="UP000616499">
    <property type="component" value="Unassembled WGS sequence"/>
</dbReference>
<accession>A0ABQ2H520</accession>
<protein>
    <submittedName>
        <fullName evidence="1">Uncharacterized protein</fullName>
    </submittedName>
</protein>
<keyword evidence="2" id="KW-1185">Reference proteome</keyword>
<organism evidence="1 2">
    <name type="scientific">Pseudomonas asuensis</name>
    <dbReference type="NCBI Taxonomy" id="1825787"/>
    <lineage>
        <taxon>Bacteria</taxon>
        <taxon>Pseudomonadati</taxon>
        <taxon>Pseudomonadota</taxon>
        <taxon>Gammaproteobacteria</taxon>
        <taxon>Pseudomonadales</taxon>
        <taxon>Pseudomonadaceae</taxon>
        <taxon>Pseudomonas</taxon>
    </lineage>
</organism>
<gene>
    <name evidence="1" type="ORF">GCM10009425_49390</name>
</gene>
<reference evidence="2" key="1">
    <citation type="journal article" date="2019" name="Int. J. Syst. Evol. Microbiol.">
        <title>The Global Catalogue of Microorganisms (GCM) 10K type strain sequencing project: providing services to taxonomists for standard genome sequencing and annotation.</title>
        <authorList>
            <consortium name="The Broad Institute Genomics Platform"/>
            <consortium name="The Broad Institute Genome Sequencing Center for Infectious Disease"/>
            <person name="Wu L."/>
            <person name="Ma J."/>
        </authorList>
    </citation>
    <scope>NUCLEOTIDE SEQUENCE [LARGE SCALE GENOMIC DNA]</scope>
    <source>
        <strain evidence="2">JCM 13501</strain>
    </source>
</reference>
<proteinExistence type="predicted"/>
<evidence type="ECO:0000313" key="1">
    <source>
        <dbReference type="EMBL" id="GGM33037.1"/>
    </source>
</evidence>
<name>A0ABQ2H520_9PSED</name>
<comment type="caution">
    <text evidence="1">The sequence shown here is derived from an EMBL/GenBank/DDBJ whole genome shotgun (WGS) entry which is preliminary data.</text>
</comment>